<evidence type="ECO:0000313" key="7">
    <source>
        <dbReference type="EMBL" id="KAJ7772075.1"/>
    </source>
</evidence>
<name>A0AAD7JYM8_9AGAR</name>
<evidence type="ECO:0000256" key="5">
    <source>
        <dbReference type="RuleBase" id="RU003682"/>
    </source>
</evidence>
<dbReference type="SUPFAM" id="SSF51197">
    <property type="entry name" value="Clavaminate synthase-like"/>
    <property type="match status" value="1"/>
</dbReference>
<dbReference type="Pfam" id="PF14226">
    <property type="entry name" value="DIOX_N"/>
    <property type="match status" value="1"/>
</dbReference>
<accession>A0AAD7JYM8</accession>
<dbReference type="Gene3D" id="2.60.120.330">
    <property type="entry name" value="B-lactam Antibiotic, Isopenicillin N Synthase, Chain"/>
    <property type="match status" value="1"/>
</dbReference>
<keyword evidence="2 5" id="KW-0479">Metal-binding</keyword>
<evidence type="ECO:0000259" key="6">
    <source>
        <dbReference type="PROSITE" id="PS51471"/>
    </source>
</evidence>
<dbReference type="Pfam" id="PF03171">
    <property type="entry name" value="2OG-FeII_Oxy"/>
    <property type="match status" value="1"/>
</dbReference>
<dbReference type="GO" id="GO:0016491">
    <property type="term" value="F:oxidoreductase activity"/>
    <property type="evidence" value="ECO:0007669"/>
    <property type="project" value="UniProtKB-KW"/>
</dbReference>
<evidence type="ECO:0000256" key="4">
    <source>
        <dbReference type="ARBA" id="ARBA00023004"/>
    </source>
</evidence>
<dbReference type="PROSITE" id="PS51471">
    <property type="entry name" value="FE2OG_OXY"/>
    <property type="match status" value="1"/>
</dbReference>
<dbReference type="PRINTS" id="PR00682">
    <property type="entry name" value="IPNSYNTHASE"/>
</dbReference>
<proteinExistence type="inferred from homology"/>
<dbReference type="GO" id="GO:0046872">
    <property type="term" value="F:metal ion binding"/>
    <property type="evidence" value="ECO:0007669"/>
    <property type="project" value="UniProtKB-KW"/>
</dbReference>
<protein>
    <submittedName>
        <fullName evidence="7">2OG-Fe(II) oxygenase</fullName>
    </submittedName>
</protein>
<dbReference type="InterPro" id="IPR044861">
    <property type="entry name" value="IPNS-like_FE2OG_OXY"/>
</dbReference>
<dbReference type="EMBL" id="JARJLG010000020">
    <property type="protein sequence ID" value="KAJ7772075.1"/>
    <property type="molecule type" value="Genomic_DNA"/>
</dbReference>
<dbReference type="PANTHER" id="PTHR10209">
    <property type="entry name" value="OXIDOREDUCTASE, 2OG-FE II OXYGENASE FAMILY PROTEIN"/>
    <property type="match status" value="1"/>
</dbReference>
<reference evidence="7" key="1">
    <citation type="submission" date="2023-03" db="EMBL/GenBank/DDBJ databases">
        <title>Massive genome expansion in bonnet fungi (Mycena s.s.) driven by repeated elements and novel gene families across ecological guilds.</title>
        <authorList>
            <consortium name="Lawrence Berkeley National Laboratory"/>
            <person name="Harder C.B."/>
            <person name="Miyauchi S."/>
            <person name="Viragh M."/>
            <person name="Kuo A."/>
            <person name="Thoen E."/>
            <person name="Andreopoulos B."/>
            <person name="Lu D."/>
            <person name="Skrede I."/>
            <person name="Drula E."/>
            <person name="Henrissat B."/>
            <person name="Morin E."/>
            <person name="Kohler A."/>
            <person name="Barry K."/>
            <person name="LaButti K."/>
            <person name="Morin E."/>
            <person name="Salamov A."/>
            <person name="Lipzen A."/>
            <person name="Mereny Z."/>
            <person name="Hegedus B."/>
            <person name="Baldrian P."/>
            <person name="Stursova M."/>
            <person name="Weitz H."/>
            <person name="Taylor A."/>
            <person name="Grigoriev I.V."/>
            <person name="Nagy L.G."/>
            <person name="Martin F."/>
            <person name="Kauserud H."/>
        </authorList>
    </citation>
    <scope>NUCLEOTIDE SEQUENCE</scope>
    <source>
        <strain evidence="7">CBHHK188m</strain>
    </source>
</reference>
<evidence type="ECO:0000256" key="1">
    <source>
        <dbReference type="ARBA" id="ARBA00008056"/>
    </source>
</evidence>
<keyword evidence="8" id="KW-1185">Reference proteome</keyword>
<evidence type="ECO:0000256" key="2">
    <source>
        <dbReference type="ARBA" id="ARBA00022723"/>
    </source>
</evidence>
<keyword evidence="4 5" id="KW-0408">Iron</keyword>
<gene>
    <name evidence="7" type="ORF">DFH07DRAFT_937745</name>
</gene>
<keyword evidence="3 5" id="KW-0560">Oxidoreductase</keyword>
<dbReference type="Proteomes" id="UP001215280">
    <property type="component" value="Unassembled WGS sequence"/>
</dbReference>
<sequence>MSTIPVIDCSALFTLLTSPPSPEALATAREVYVAASTWGFFQLTHHPVPPQLQFDLLTAAQTFFALPEEEKLALDVRNGGVAWRGYMPPGGEGTHGRTDHKEGIYFGPEHPDTHALVGMPLHGKNQFPSAAQVPGMQRAILEYIAEITKVGVAVVAGLSLGLGLEAGDLKARFLEPEPVALFRCFKYATLEADVAGEETYGNRRAQWFADFGLLTILKQASAGLQVKSPQGDWVDVPVLDNAFVVNVGDMLDQLTGGRLPSRAHRVLPPPPSAGPRYSFPFFFDFAWTAPMVPLDLAHLPPLSAEEQAAARERWHRGTFKKVEGYWWQYLAKKVQKVFPDLALPDFEANEAPSTRFTRPVPTAKVVA</sequence>
<comment type="caution">
    <text evidence="7">The sequence shown here is derived from an EMBL/GenBank/DDBJ whole genome shotgun (WGS) entry which is preliminary data.</text>
</comment>
<organism evidence="7 8">
    <name type="scientific">Mycena maculata</name>
    <dbReference type="NCBI Taxonomy" id="230809"/>
    <lineage>
        <taxon>Eukaryota</taxon>
        <taxon>Fungi</taxon>
        <taxon>Dikarya</taxon>
        <taxon>Basidiomycota</taxon>
        <taxon>Agaricomycotina</taxon>
        <taxon>Agaricomycetes</taxon>
        <taxon>Agaricomycetidae</taxon>
        <taxon>Agaricales</taxon>
        <taxon>Marasmiineae</taxon>
        <taxon>Mycenaceae</taxon>
        <taxon>Mycena</taxon>
    </lineage>
</organism>
<dbReference type="PANTHER" id="PTHR10209:SF881">
    <property type="entry name" value="FI07970P-RELATED"/>
    <property type="match status" value="1"/>
</dbReference>
<comment type="similarity">
    <text evidence="1 5">Belongs to the iron/ascorbate-dependent oxidoreductase family.</text>
</comment>
<evidence type="ECO:0000313" key="8">
    <source>
        <dbReference type="Proteomes" id="UP001215280"/>
    </source>
</evidence>
<evidence type="ECO:0000256" key="3">
    <source>
        <dbReference type="ARBA" id="ARBA00023002"/>
    </source>
</evidence>
<dbReference type="InterPro" id="IPR026992">
    <property type="entry name" value="DIOX_N"/>
</dbReference>
<dbReference type="AlphaFoldDB" id="A0AAD7JYM8"/>
<feature type="domain" description="Fe2OG dioxygenase" evidence="6">
    <location>
        <begin position="177"/>
        <end position="285"/>
    </location>
</feature>
<dbReference type="InterPro" id="IPR027443">
    <property type="entry name" value="IPNS-like_sf"/>
</dbReference>
<dbReference type="InterPro" id="IPR005123">
    <property type="entry name" value="Oxoglu/Fe-dep_dioxygenase_dom"/>
</dbReference>